<proteinExistence type="predicted"/>
<keyword evidence="5" id="KW-1185">Reference proteome</keyword>
<evidence type="ECO:0000313" key="6">
    <source>
        <dbReference type="Proteomes" id="UP000530412"/>
    </source>
</evidence>
<dbReference type="EMBL" id="JACJIE010000010">
    <property type="protein sequence ID" value="MBA8945791.1"/>
    <property type="molecule type" value="Genomic_DNA"/>
</dbReference>
<feature type="region of interest" description="Disordered" evidence="1">
    <location>
        <begin position="82"/>
        <end position="101"/>
    </location>
</feature>
<evidence type="ECO:0000313" key="3">
    <source>
        <dbReference type="EMBL" id="MBA8945791.1"/>
    </source>
</evidence>
<evidence type="ECO:0000256" key="1">
    <source>
        <dbReference type="SAM" id="MobiDB-lite"/>
    </source>
</evidence>
<feature type="transmembrane region" description="Helical" evidence="2">
    <location>
        <begin position="37"/>
        <end position="58"/>
    </location>
</feature>
<dbReference type="PANTHER" id="PTHR42305:SF1">
    <property type="entry name" value="MEMBRANE PROTEIN RV1733C-RELATED"/>
    <property type="match status" value="1"/>
</dbReference>
<protein>
    <recommendedName>
        <fullName evidence="7">Proline rich protein</fullName>
    </recommendedName>
</protein>
<evidence type="ECO:0000313" key="4">
    <source>
        <dbReference type="EMBL" id="QDI72580.1"/>
    </source>
</evidence>
<feature type="compositionally biased region" description="Basic and acidic residues" evidence="1">
    <location>
        <begin position="87"/>
        <end position="101"/>
    </location>
</feature>
<keyword evidence="2" id="KW-0472">Membrane</keyword>
<dbReference type="InterPro" id="IPR039708">
    <property type="entry name" value="MT1774/Rv1733c-like"/>
</dbReference>
<dbReference type="OrthoDB" id="4322330at2"/>
<gene>
    <name evidence="4" type="ORF">CD934_30705</name>
    <name evidence="3" type="ORF">FHS33_004240</name>
</gene>
<dbReference type="AlphaFoldDB" id="A0A514JYV7"/>
<reference evidence="3 6" key="2">
    <citation type="submission" date="2020-08" db="EMBL/GenBank/DDBJ databases">
        <title>Genomic Encyclopedia of Type Strains, Phase III (KMG-III): the genomes of soil and plant-associated and newly described type strains.</title>
        <authorList>
            <person name="Whitman W."/>
        </authorList>
    </citation>
    <scope>NUCLEOTIDE SEQUENCE [LARGE SCALE GENOMIC DNA]</scope>
    <source>
        <strain evidence="3 6">CECT 3271</strain>
    </source>
</reference>
<dbReference type="Proteomes" id="UP000316215">
    <property type="component" value="Chromosome"/>
</dbReference>
<dbReference type="PANTHER" id="PTHR42305">
    <property type="entry name" value="MEMBRANE PROTEIN RV1733C-RELATED"/>
    <property type="match status" value="1"/>
</dbReference>
<name>A0A514JYV7_9ACTN</name>
<evidence type="ECO:0000256" key="2">
    <source>
        <dbReference type="SAM" id="Phobius"/>
    </source>
</evidence>
<dbReference type="RefSeq" id="WP_142196943.1">
    <property type="nucleotide sequence ID" value="NZ_BMSU01000003.1"/>
</dbReference>
<evidence type="ECO:0008006" key="7">
    <source>
        <dbReference type="Google" id="ProtNLM"/>
    </source>
</evidence>
<keyword evidence="2" id="KW-1133">Transmembrane helix</keyword>
<organism evidence="4 5">
    <name type="scientific">Streptomyces calvus</name>
    <dbReference type="NCBI Taxonomy" id="67282"/>
    <lineage>
        <taxon>Bacteria</taxon>
        <taxon>Bacillati</taxon>
        <taxon>Actinomycetota</taxon>
        <taxon>Actinomycetes</taxon>
        <taxon>Kitasatosporales</taxon>
        <taxon>Streptomycetaceae</taxon>
        <taxon>Streptomyces</taxon>
    </lineage>
</organism>
<dbReference type="Proteomes" id="UP000530412">
    <property type="component" value="Unassembled WGS sequence"/>
</dbReference>
<dbReference type="KEGG" id="sast:CD934_30705"/>
<dbReference type="EMBL" id="CP022310">
    <property type="protein sequence ID" value="QDI72580.1"/>
    <property type="molecule type" value="Genomic_DNA"/>
</dbReference>
<reference evidence="4 5" key="1">
    <citation type="submission" date="2017-07" db="EMBL/GenBank/DDBJ databases">
        <title>The Complete Genome of Streptomyces asterosporus-ZSY.</title>
        <authorList>
            <person name="Zhang S."/>
        </authorList>
    </citation>
    <scope>NUCLEOTIDE SEQUENCE [LARGE SCALE GENOMIC DNA]</scope>
    <source>
        <strain evidence="4 5">DSM 41452</strain>
    </source>
</reference>
<evidence type="ECO:0000313" key="5">
    <source>
        <dbReference type="Proteomes" id="UP000316215"/>
    </source>
</evidence>
<accession>A0A514JYV7</accession>
<sequence length="207" mass="22785">MAGEKPPARTPPGPPPRPLLWRWRHNPLRRRTDTIEAWAGLGLLIAVLAVAPLAALLVGDSARRHYEDTARHQHLTRYEVTATLTRDAPRHPEPGSDEEKKTRYPVEVRVITREGRTRTTRTDVPPGLPAGGTVRLWITADGEATDRPLTARQIHSRTMGWALLAAIGVALSGAAVHALTGLALRRRNLSAWGTAWAETAPRWTTPT</sequence>
<feature type="transmembrane region" description="Helical" evidence="2">
    <location>
        <begin position="161"/>
        <end position="184"/>
    </location>
</feature>
<keyword evidence="2" id="KW-0812">Transmembrane</keyword>